<dbReference type="InterPro" id="IPR036397">
    <property type="entry name" value="RNaseH_sf"/>
</dbReference>
<accession>A0ABQ9K0N5</accession>
<name>A0ABQ9K0N5_9CUCU</name>
<proteinExistence type="predicted"/>
<protein>
    <recommendedName>
        <fullName evidence="3">Transposase</fullName>
    </recommendedName>
</protein>
<gene>
    <name evidence="1" type="ORF">NQ317_016251</name>
</gene>
<sequence length="97" mass="11338">MAKARDVTILRLPPYHCELNPIELIWAQKKRIDATYYNDSVSVINVVKYVQYKDKNFGMLLRRDAPTKRPGSVLALFTTLQRIYVVATRLNKKCHEE</sequence>
<keyword evidence="2" id="KW-1185">Reference proteome</keyword>
<dbReference type="EMBL" id="JAPWTJ010000092">
    <property type="protein sequence ID" value="KAJ8983152.1"/>
    <property type="molecule type" value="Genomic_DNA"/>
</dbReference>
<dbReference type="Gene3D" id="3.30.420.10">
    <property type="entry name" value="Ribonuclease H-like superfamily/Ribonuclease H"/>
    <property type="match status" value="1"/>
</dbReference>
<dbReference type="Proteomes" id="UP001162164">
    <property type="component" value="Unassembled WGS sequence"/>
</dbReference>
<organism evidence="1 2">
    <name type="scientific">Molorchus minor</name>
    <dbReference type="NCBI Taxonomy" id="1323400"/>
    <lineage>
        <taxon>Eukaryota</taxon>
        <taxon>Metazoa</taxon>
        <taxon>Ecdysozoa</taxon>
        <taxon>Arthropoda</taxon>
        <taxon>Hexapoda</taxon>
        <taxon>Insecta</taxon>
        <taxon>Pterygota</taxon>
        <taxon>Neoptera</taxon>
        <taxon>Endopterygota</taxon>
        <taxon>Coleoptera</taxon>
        <taxon>Polyphaga</taxon>
        <taxon>Cucujiformia</taxon>
        <taxon>Chrysomeloidea</taxon>
        <taxon>Cerambycidae</taxon>
        <taxon>Lamiinae</taxon>
        <taxon>Monochamini</taxon>
        <taxon>Molorchus</taxon>
    </lineage>
</organism>
<evidence type="ECO:0000313" key="1">
    <source>
        <dbReference type="EMBL" id="KAJ8983152.1"/>
    </source>
</evidence>
<comment type="caution">
    <text evidence="1">The sequence shown here is derived from an EMBL/GenBank/DDBJ whole genome shotgun (WGS) entry which is preliminary data.</text>
</comment>
<evidence type="ECO:0008006" key="3">
    <source>
        <dbReference type="Google" id="ProtNLM"/>
    </source>
</evidence>
<evidence type="ECO:0000313" key="2">
    <source>
        <dbReference type="Proteomes" id="UP001162164"/>
    </source>
</evidence>
<reference evidence="1" key="1">
    <citation type="journal article" date="2023" name="Insect Mol. Biol.">
        <title>Genome sequencing provides insights into the evolution of gene families encoding plant cell wall-degrading enzymes in longhorned beetles.</title>
        <authorList>
            <person name="Shin N.R."/>
            <person name="Okamura Y."/>
            <person name="Kirsch R."/>
            <person name="Pauchet Y."/>
        </authorList>
    </citation>
    <scope>NUCLEOTIDE SEQUENCE</scope>
    <source>
        <strain evidence="1">MMC_N1</strain>
    </source>
</reference>